<comment type="similarity">
    <text evidence="2 13">Belongs to the class-II aminoacyl-tRNA synthetase family. Phe-tRNA synthetase alpha subunit type 1 subfamily.</text>
</comment>
<sequence length="348" mass="39253">MSLKDQLTQLRDKGLSEIKQATDLKTLNQKIRVQLLGKKGPIVKTLRGIGKLPVSQRPIVGKYANQVKGQLFRSLKKRNLELAKAKLNDELKAEKIDVTLPGKPVKAGHPHLIQVVMDHICDLFIGMGYEVLNGNEVETDEYNFERMNLPKHHPARDMQATFYITPDKNLLLRTQTSGMQARTLEKHDFSKGPLKMISPGVVFRRDNDDATHSHQFHQMEGLVVGKHVTMADLKGTLEFLIHKMFGNEFDIRLRPSYFPFTDPSVEVDMTCFNCGGKGCSVCKGTGWIEMLGAGVVHPNVLKNAGLDPHKLNGFAFGLGIDRFAMLKYGVDDIRDFYLNDMRFLSQFD</sequence>
<dbReference type="GO" id="GO:0000049">
    <property type="term" value="F:tRNA binding"/>
    <property type="evidence" value="ECO:0007669"/>
    <property type="project" value="InterPro"/>
</dbReference>
<keyword evidence="9 13" id="KW-0460">Magnesium</keyword>
<accession>A0A4P6ZLH1</accession>
<evidence type="ECO:0000256" key="8">
    <source>
        <dbReference type="ARBA" id="ARBA00022840"/>
    </source>
</evidence>
<dbReference type="Pfam" id="PF01409">
    <property type="entry name" value="tRNA-synt_2d"/>
    <property type="match status" value="1"/>
</dbReference>
<evidence type="ECO:0000256" key="3">
    <source>
        <dbReference type="ARBA" id="ARBA00011209"/>
    </source>
</evidence>
<comment type="subcellular location">
    <subcellularLocation>
        <location evidence="1 13">Cytoplasm</location>
    </subcellularLocation>
</comment>
<dbReference type="GO" id="GO:0005737">
    <property type="term" value="C:cytoplasm"/>
    <property type="evidence" value="ECO:0007669"/>
    <property type="project" value="UniProtKB-SubCell"/>
</dbReference>
<evidence type="ECO:0000256" key="6">
    <source>
        <dbReference type="ARBA" id="ARBA00022723"/>
    </source>
</evidence>
<dbReference type="PROSITE" id="PS50862">
    <property type="entry name" value="AA_TRNA_LIGASE_II"/>
    <property type="match status" value="1"/>
</dbReference>
<keyword evidence="10 13" id="KW-0648">Protein biosynthesis</keyword>
<evidence type="ECO:0000313" key="16">
    <source>
        <dbReference type="Proteomes" id="UP000294321"/>
    </source>
</evidence>
<evidence type="ECO:0000256" key="2">
    <source>
        <dbReference type="ARBA" id="ARBA00010207"/>
    </source>
</evidence>
<protein>
    <recommendedName>
        <fullName evidence="13">Phenylalanine--tRNA ligase alpha subunit</fullName>
        <ecNumber evidence="13">6.1.1.20</ecNumber>
    </recommendedName>
    <alternativeName>
        <fullName evidence="13">Phenylalanyl-tRNA synthetase alpha subunit</fullName>
        <shortName evidence="13">PheRS</shortName>
    </alternativeName>
</protein>
<dbReference type="OrthoDB" id="9800719at2"/>
<dbReference type="PANTHER" id="PTHR11538:SF41">
    <property type="entry name" value="PHENYLALANINE--TRNA LIGASE, MITOCHONDRIAL"/>
    <property type="match status" value="1"/>
</dbReference>
<dbReference type="PANTHER" id="PTHR11538">
    <property type="entry name" value="PHENYLALANYL-TRNA SYNTHETASE"/>
    <property type="match status" value="1"/>
</dbReference>
<dbReference type="Gene3D" id="3.30.930.10">
    <property type="entry name" value="Bira Bifunctional Protein, Domain 2"/>
    <property type="match status" value="1"/>
</dbReference>
<gene>
    <name evidence="13" type="primary">pheS</name>
    <name evidence="15" type="ORF">ELX58_05835</name>
</gene>
<dbReference type="AlphaFoldDB" id="A0A4P6ZLH1"/>
<dbReference type="Pfam" id="PF02912">
    <property type="entry name" value="Phe_tRNA-synt_N"/>
    <property type="match status" value="1"/>
</dbReference>
<organism evidence="15 16">
    <name type="scientific">Acetilactobacillus jinshanensis</name>
    <dbReference type="NCBI Taxonomy" id="1720083"/>
    <lineage>
        <taxon>Bacteria</taxon>
        <taxon>Bacillati</taxon>
        <taxon>Bacillota</taxon>
        <taxon>Bacilli</taxon>
        <taxon>Lactobacillales</taxon>
        <taxon>Lactobacillaceae</taxon>
        <taxon>Acetilactobacillus</taxon>
    </lineage>
</organism>
<dbReference type="CDD" id="cd00496">
    <property type="entry name" value="PheRS_alpha_core"/>
    <property type="match status" value="1"/>
</dbReference>
<dbReference type="InterPro" id="IPR010978">
    <property type="entry name" value="tRNA-bd_arm"/>
</dbReference>
<keyword evidence="7 13" id="KW-0547">Nucleotide-binding</keyword>
<dbReference type="EMBL" id="CP034726">
    <property type="protein sequence ID" value="QBP18656.1"/>
    <property type="molecule type" value="Genomic_DNA"/>
</dbReference>
<keyword evidence="6 13" id="KW-0479">Metal-binding</keyword>
<dbReference type="GO" id="GO:0016740">
    <property type="term" value="F:transferase activity"/>
    <property type="evidence" value="ECO:0007669"/>
    <property type="project" value="UniProtKB-ARBA"/>
</dbReference>
<keyword evidence="8 13" id="KW-0067">ATP-binding</keyword>
<dbReference type="GO" id="GO:0140096">
    <property type="term" value="F:catalytic activity, acting on a protein"/>
    <property type="evidence" value="ECO:0007669"/>
    <property type="project" value="UniProtKB-ARBA"/>
</dbReference>
<dbReference type="GO" id="GO:0006432">
    <property type="term" value="P:phenylalanyl-tRNA aminoacylation"/>
    <property type="evidence" value="ECO:0007669"/>
    <property type="project" value="UniProtKB-UniRule"/>
</dbReference>
<dbReference type="Proteomes" id="UP000294321">
    <property type="component" value="Chromosome"/>
</dbReference>
<evidence type="ECO:0000256" key="7">
    <source>
        <dbReference type="ARBA" id="ARBA00022741"/>
    </source>
</evidence>
<evidence type="ECO:0000256" key="13">
    <source>
        <dbReference type="HAMAP-Rule" id="MF_00281"/>
    </source>
</evidence>
<evidence type="ECO:0000259" key="14">
    <source>
        <dbReference type="PROSITE" id="PS50862"/>
    </source>
</evidence>
<comment type="subunit">
    <text evidence="3 13">Tetramer of two alpha and two beta subunits.</text>
</comment>
<dbReference type="InterPro" id="IPR006195">
    <property type="entry name" value="aa-tRNA-synth_II"/>
</dbReference>
<dbReference type="SUPFAM" id="SSF46589">
    <property type="entry name" value="tRNA-binding arm"/>
    <property type="match status" value="1"/>
</dbReference>
<dbReference type="NCBIfam" id="TIGR00468">
    <property type="entry name" value="pheS"/>
    <property type="match status" value="1"/>
</dbReference>
<dbReference type="InterPro" id="IPR004529">
    <property type="entry name" value="Phe-tRNA-synth_IIc_asu"/>
</dbReference>
<dbReference type="FunFam" id="3.30.930.10:FF:000003">
    <property type="entry name" value="Phenylalanine--tRNA ligase alpha subunit"/>
    <property type="match status" value="1"/>
</dbReference>
<dbReference type="InterPro" id="IPR004188">
    <property type="entry name" value="Phe-tRNA_ligase_II_N"/>
</dbReference>
<proteinExistence type="inferred from homology"/>
<feature type="domain" description="Aminoacyl-transfer RNA synthetases class-II family profile" evidence="14">
    <location>
        <begin position="141"/>
        <end position="326"/>
    </location>
</feature>
<dbReference type="KEGG" id="lji:ELX58_05835"/>
<name>A0A4P6ZLH1_9LACO</name>
<dbReference type="HAMAP" id="MF_00281">
    <property type="entry name" value="Phe_tRNA_synth_alpha1"/>
    <property type="match status" value="1"/>
</dbReference>
<evidence type="ECO:0000256" key="4">
    <source>
        <dbReference type="ARBA" id="ARBA00022490"/>
    </source>
</evidence>
<evidence type="ECO:0000256" key="11">
    <source>
        <dbReference type="ARBA" id="ARBA00023146"/>
    </source>
</evidence>
<comment type="catalytic activity">
    <reaction evidence="12 13">
        <text>tRNA(Phe) + L-phenylalanine + ATP = L-phenylalanyl-tRNA(Phe) + AMP + diphosphate + H(+)</text>
        <dbReference type="Rhea" id="RHEA:19413"/>
        <dbReference type="Rhea" id="RHEA-COMP:9668"/>
        <dbReference type="Rhea" id="RHEA-COMP:9699"/>
        <dbReference type="ChEBI" id="CHEBI:15378"/>
        <dbReference type="ChEBI" id="CHEBI:30616"/>
        <dbReference type="ChEBI" id="CHEBI:33019"/>
        <dbReference type="ChEBI" id="CHEBI:58095"/>
        <dbReference type="ChEBI" id="CHEBI:78442"/>
        <dbReference type="ChEBI" id="CHEBI:78531"/>
        <dbReference type="ChEBI" id="CHEBI:456215"/>
        <dbReference type="EC" id="6.1.1.20"/>
    </reaction>
</comment>
<evidence type="ECO:0000256" key="9">
    <source>
        <dbReference type="ARBA" id="ARBA00022842"/>
    </source>
</evidence>
<evidence type="ECO:0000256" key="10">
    <source>
        <dbReference type="ARBA" id="ARBA00022917"/>
    </source>
</evidence>
<dbReference type="InterPro" id="IPR022911">
    <property type="entry name" value="Phe_tRNA_ligase_alpha1_bac"/>
</dbReference>
<dbReference type="EC" id="6.1.1.20" evidence="13"/>
<keyword evidence="4 13" id="KW-0963">Cytoplasm</keyword>
<evidence type="ECO:0000256" key="5">
    <source>
        <dbReference type="ARBA" id="ARBA00022598"/>
    </source>
</evidence>
<evidence type="ECO:0000256" key="1">
    <source>
        <dbReference type="ARBA" id="ARBA00004496"/>
    </source>
</evidence>
<dbReference type="InterPro" id="IPR002319">
    <property type="entry name" value="Phenylalanyl-tRNA_Synthase"/>
</dbReference>
<comment type="caution">
    <text evidence="13">Lacks conserved residue(s) required for the propagation of feature annotation.</text>
</comment>
<dbReference type="InterPro" id="IPR045864">
    <property type="entry name" value="aa-tRNA-synth_II/BPL/LPL"/>
</dbReference>
<dbReference type="GO" id="GO:0005524">
    <property type="term" value="F:ATP binding"/>
    <property type="evidence" value="ECO:0007669"/>
    <property type="project" value="UniProtKB-UniRule"/>
</dbReference>
<evidence type="ECO:0000313" key="15">
    <source>
        <dbReference type="EMBL" id="QBP18656.1"/>
    </source>
</evidence>
<dbReference type="RefSeq" id="WP_133442214.1">
    <property type="nucleotide sequence ID" value="NZ_CP034726.1"/>
</dbReference>
<dbReference type="GO" id="GO:0000287">
    <property type="term" value="F:magnesium ion binding"/>
    <property type="evidence" value="ECO:0007669"/>
    <property type="project" value="UniProtKB-UniRule"/>
</dbReference>
<dbReference type="GO" id="GO:0004826">
    <property type="term" value="F:phenylalanine-tRNA ligase activity"/>
    <property type="evidence" value="ECO:0007669"/>
    <property type="project" value="UniProtKB-UniRule"/>
</dbReference>
<reference evidence="16" key="1">
    <citation type="submission" date="2018-12" db="EMBL/GenBank/DDBJ databases">
        <title>A new species of lactobacillus.</title>
        <authorList>
            <person name="Jian Y."/>
            <person name="Xin L."/>
            <person name="Hong Z.J."/>
            <person name="Ming L.Z."/>
            <person name="Hong X.Z."/>
        </authorList>
    </citation>
    <scope>NUCLEOTIDE SEQUENCE [LARGE SCALE GENOMIC DNA]</scope>
    <source>
        <strain evidence="16">HSLZ-75</strain>
    </source>
</reference>
<evidence type="ECO:0000256" key="12">
    <source>
        <dbReference type="ARBA" id="ARBA00049255"/>
    </source>
</evidence>
<keyword evidence="16" id="KW-1185">Reference proteome</keyword>
<dbReference type="SUPFAM" id="SSF55681">
    <property type="entry name" value="Class II aaRS and biotin synthetases"/>
    <property type="match status" value="1"/>
</dbReference>
<keyword evidence="11 13" id="KW-0030">Aminoacyl-tRNA synthetase</keyword>
<comment type="cofactor">
    <cofactor evidence="13">
        <name>Mg(2+)</name>
        <dbReference type="ChEBI" id="CHEBI:18420"/>
    </cofactor>
    <text evidence="13">Binds 2 magnesium ions per tetramer.</text>
</comment>
<keyword evidence="5 13" id="KW-0436">Ligase</keyword>